<feature type="non-terminal residue" evidence="2">
    <location>
        <position position="186"/>
    </location>
</feature>
<dbReference type="GO" id="GO:0003824">
    <property type="term" value="F:catalytic activity"/>
    <property type="evidence" value="ECO:0007669"/>
    <property type="project" value="UniProtKB-ARBA"/>
</dbReference>
<proteinExistence type="predicted"/>
<dbReference type="AlphaFoldDB" id="K1S5G3"/>
<gene>
    <name evidence="2" type="ORF">OBE_11310</name>
</gene>
<dbReference type="InterPro" id="IPR037018">
    <property type="entry name" value="GH65_N"/>
</dbReference>
<dbReference type="Gene3D" id="2.70.98.40">
    <property type="entry name" value="Glycoside hydrolase, family 65, N-terminal domain"/>
    <property type="match status" value="1"/>
</dbReference>
<dbReference type="EMBL" id="AJWZ01007779">
    <property type="protein sequence ID" value="EKC55952.1"/>
    <property type="molecule type" value="Genomic_DNA"/>
</dbReference>
<evidence type="ECO:0000259" key="1">
    <source>
        <dbReference type="Pfam" id="PF06165"/>
    </source>
</evidence>
<dbReference type="Pfam" id="PF06165">
    <property type="entry name" value="GH94_b-supersand"/>
    <property type="match status" value="1"/>
</dbReference>
<sequence length="186" mass="21029">MSELKYLDKRGTFTLDNPDLTSYMYFPLANEAGMMSAITPDLGGDIKLDQNTFLLEPVSSENLHNNKSTRNFWVYVDGKGAWSATGRSAKQQAKLFDDDKEQVKLTAGIMWHKVERQTDEMGLKAELTTFVPYTQDKVELTKVTITNTADTTQKITSTVAIPMYARSASNIRDHRHVTSLLHRTFT</sequence>
<feature type="domain" description="Glycosyl hydrolase 94 supersandwich" evidence="1">
    <location>
        <begin position="80"/>
        <end position="180"/>
    </location>
</feature>
<protein>
    <submittedName>
        <fullName evidence="2">Cellobiose phosphorylase</fullName>
    </submittedName>
</protein>
<comment type="caution">
    <text evidence="2">The sequence shown here is derived from an EMBL/GenBank/DDBJ whole genome shotgun (WGS) entry which is preliminary data.</text>
</comment>
<name>K1S5G3_9ZZZZ</name>
<organism evidence="2">
    <name type="scientific">human gut metagenome</name>
    <dbReference type="NCBI Taxonomy" id="408170"/>
    <lineage>
        <taxon>unclassified sequences</taxon>
        <taxon>metagenomes</taxon>
        <taxon>organismal metagenomes</taxon>
    </lineage>
</organism>
<evidence type="ECO:0000313" key="2">
    <source>
        <dbReference type="EMBL" id="EKC55952.1"/>
    </source>
</evidence>
<dbReference type="InterPro" id="IPR010383">
    <property type="entry name" value="Glyco_hydrolase_94_b-supersand"/>
</dbReference>
<reference evidence="2" key="1">
    <citation type="journal article" date="2013" name="Environ. Microbiol.">
        <title>Microbiota from the distal guts of lean and obese adolescents exhibit partial functional redundancy besides clear differences in community structure.</title>
        <authorList>
            <person name="Ferrer M."/>
            <person name="Ruiz A."/>
            <person name="Lanza F."/>
            <person name="Haange S.B."/>
            <person name="Oberbach A."/>
            <person name="Till H."/>
            <person name="Bargiela R."/>
            <person name="Campoy C."/>
            <person name="Segura M.T."/>
            <person name="Richter M."/>
            <person name="von Bergen M."/>
            <person name="Seifert J."/>
            <person name="Suarez A."/>
        </authorList>
    </citation>
    <scope>NUCLEOTIDE SEQUENCE</scope>
</reference>
<accession>K1S5G3</accession>